<feature type="compositionally biased region" description="Polar residues" evidence="1">
    <location>
        <begin position="59"/>
        <end position="86"/>
    </location>
</feature>
<feature type="region of interest" description="Disordered" evidence="1">
    <location>
        <begin position="1"/>
        <end position="86"/>
    </location>
</feature>
<dbReference type="Proteomes" id="UP000625711">
    <property type="component" value="Unassembled WGS sequence"/>
</dbReference>
<gene>
    <name evidence="2" type="ORF">GWI33_021244</name>
</gene>
<organism evidence="2 3">
    <name type="scientific">Rhynchophorus ferrugineus</name>
    <name type="common">Red palm weevil</name>
    <name type="synonym">Curculio ferrugineus</name>
    <dbReference type="NCBI Taxonomy" id="354439"/>
    <lineage>
        <taxon>Eukaryota</taxon>
        <taxon>Metazoa</taxon>
        <taxon>Ecdysozoa</taxon>
        <taxon>Arthropoda</taxon>
        <taxon>Hexapoda</taxon>
        <taxon>Insecta</taxon>
        <taxon>Pterygota</taxon>
        <taxon>Neoptera</taxon>
        <taxon>Endopterygota</taxon>
        <taxon>Coleoptera</taxon>
        <taxon>Polyphaga</taxon>
        <taxon>Cucujiformia</taxon>
        <taxon>Curculionidae</taxon>
        <taxon>Dryophthorinae</taxon>
        <taxon>Rhynchophorus</taxon>
    </lineage>
</organism>
<name>A0A834M2K0_RHYFE</name>
<evidence type="ECO:0000256" key="1">
    <source>
        <dbReference type="SAM" id="MobiDB-lite"/>
    </source>
</evidence>
<evidence type="ECO:0000313" key="2">
    <source>
        <dbReference type="EMBL" id="KAF7265246.1"/>
    </source>
</evidence>
<reference evidence="2" key="1">
    <citation type="submission" date="2020-08" db="EMBL/GenBank/DDBJ databases">
        <title>Genome sequencing and assembly of the red palm weevil Rhynchophorus ferrugineus.</title>
        <authorList>
            <person name="Dias G.B."/>
            <person name="Bergman C.M."/>
            <person name="Manee M."/>
        </authorList>
    </citation>
    <scope>NUCLEOTIDE SEQUENCE</scope>
    <source>
        <strain evidence="2">AA-2017</strain>
        <tissue evidence="2">Whole larva</tissue>
    </source>
</reference>
<dbReference type="EMBL" id="JAACXV010014634">
    <property type="protein sequence ID" value="KAF7265246.1"/>
    <property type="molecule type" value="Genomic_DNA"/>
</dbReference>
<proteinExistence type="predicted"/>
<feature type="region of interest" description="Disordered" evidence="1">
    <location>
        <begin position="186"/>
        <end position="211"/>
    </location>
</feature>
<keyword evidence="3" id="KW-1185">Reference proteome</keyword>
<dbReference type="AlphaFoldDB" id="A0A834M2K0"/>
<accession>A0A834M2K0</accession>
<feature type="compositionally biased region" description="Basic residues" evidence="1">
    <location>
        <begin position="198"/>
        <end position="211"/>
    </location>
</feature>
<sequence>MRTGSCTPFSGRPAAPARRSVWAAGRWRQPRLDAMEAAVASSTTQADAESSSESRSRTNADSTFASVKQEPGSNPDSPLEASSPSSIAIRAGTPLVRPSSFDTIKTTPSPYKTSSFLQKFLHLNPNERTDQKDPVMPPKGLFISDTGERFLSTVPFPRYFAGGMAPGGGLGGITARAVHLSSAGSFSEKEDGISGPHSCRRITRSHFVNRP</sequence>
<protein>
    <submittedName>
        <fullName evidence="2">Uncharacterized protein</fullName>
    </submittedName>
</protein>
<evidence type="ECO:0000313" key="3">
    <source>
        <dbReference type="Proteomes" id="UP000625711"/>
    </source>
</evidence>
<comment type="caution">
    <text evidence="2">The sequence shown here is derived from an EMBL/GenBank/DDBJ whole genome shotgun (WGS) entry which is preliminary data.</text>
</comment>